<dbReference type="PANTHER" id="PTHR33677">
    <property type="entry name" value="TRANSCRIPTIONAL REPRESSOR FRMR-RELATED"/>
    <property type="match status" value="1"/>
</dbReference>
<evidence type="ECO:0000313" key="9">
    <source>
        <dbReference type="Proteomes" id="UP000244792"/>
    </source>
</evidence>
<evidence type="ECO:0000256" key="4">
    <source>
        <dbReference type="ARBA" id="ARBA00022490"/>
    </source>
</evidence>
<dbReference type="InterPro" id="IPR003735">
    <property type="entry name" value="Metal_Tscrpt_repr"/>
</dbReference>
<proteinExistence type="inferred from homology"/>
<dbReference type="CDD" id="cd10159">
    <property type="entry name" value="CsoR-like_DUF156_2"/>
    <property type="match status" value="1"/>
</dbReference>
<evidence type="ECO:0000256" key="3">
    <source>
        <dbReference type="ARBA" id="ARBA00011738"/>
    </source>
</evidence>
<reference evidence="8 9" key="1">
    <citation type="submission" date="2017-04" db="EMBL/GenBank/DDBJ databases">
        <title>Genomic insights into metabolism of Thermodesulfobium acidiphilum.</title>
        <authorList>
            <person name="Toshchakov S.V."/>
            <person name="Frolov E.N."/>
            <person name="Kublanov I.V."/>
            <person name="Samarov N.I."/>
            <person name="Novikov A."/>
            <person name="Lebedinsky A.V."/>
            <person name="Bonch-Osmolovskaya E.A."/>
            <person name="Chernyh N.A."/>
        </authorList>
    </citation>
    <scope>NUCLEOTIDE SEQUENCE [LARGE SCALE GENOMIC DNA]</scope>
    <source>
        <strain evidence="8 9">3127-1</strain>
    </source>
</reference>
<evidence type="ECO:0000256" key="7">
    <source>
        <dbReference type="ARBA" id="ARBA00041544"/>
    </source>
</evidence>
<evidence type="ECO:0000256" key="1">
    <source>
        <dbReference type="ARBA" id="ARBA00004496"/>
    </source>
</evidence>
<evidence type="ECO:0000256" key="6">
    <source>
        <dbReference type="ARBA" id="ARBA00039938"/>
    </source>
</evidence>
<evidence type="ECO:0000313" key="8">
    <source>
        <dbReference type="EMBL" id="AWB09787.1"/>
    </source>
</evidence>
<accession>A0A2R4VZ27</accession>
<dbReference type="GO" id="GO:0005737">
    <property type="term" value="C:cytoplasm"/>
    <property type="evidence" value="ECO:0007669"/>
    <property type="project" value="UniProtKB-SubCell"/>
</dbReference>
<sequence length="97" mass="11134">MKKSNTNKKEPFHKDALKLLKTARGHIDGVINMIEDERYCIDISNQILAIIAILKKANTSVLNKHIDRCVRNAVNSKDVDEKIAELQNIMKYIEKTK</sequence>
<dbReference type="Gene3D" id="1.20.58.1000">
    <property type="entry name" value="Metal-sensitive repressor, helix protomer"/>
    <property type="match status" value="1"/>
</dbReference>
<dbReference type="EMBL" id="CP020921">
    <property type="protein sequence ID" value="AWB09787.1"/>
    <property type="molecule type" value="Genomic_DNA"/>
</dbReference>
<dbReference type="GO" id="GO:0045892">
    <property type="term" value="P:negative regulation of DNA-templated transcription"/>
    <property type="evidence" value="ECO:0007669"/>
    <property type="project" value="UniProtKB-ARBA"/>
</dbReference>
<organism evidence="8 9">
    <name type="scientific">Thermodesulfobium acidiphilum</name>
    <dbReference type="NCBI Taxonomy" id="1794699"/>
    <lineage>
        <taxon>Bacteria</taxon>
        <taxon>Pseudomonadati</taxon>
        <taxon>Thermodesulfobiota</taxon>
        <taxon>Thermodesulfobiia</taxon>
        <taxon>Thermodesulfobiales</taxon>
        <taxon>Thermodesulfobiaceae</taxon>
        <taxon>Thermodesulfobium</taxon>
    </lineage>
</organism>
<dbReference type="GO" id="GO:0046872">
    <property type="term" value="F:metal ion binding"/>
    <property type="evidence" value="ECO:0007669"/>
    <property type="project" value="UniProtKB-KW"/>
</dbReference>
<protein>
    <recommendedName>
        <fullName evidence="6">Copper-sensing transcriptional repressor CsoR</fullName>
    </recommendedName>
    <alternativeName>
        <fullName evidence="7">Copper-sensitive operon repressor</fullName>
    </alternativeName>
</protein>
<comment type="subcellular location">
    <subcellularLocation>
        <location evidence="1">Cytoplasm</location>
    </subcellularLocation>
</comment>
<dbReference type="GO" id="GO:0003677">
    <property type="term" value="F:DNA binding"/>
    <property type="evidence" value="ECO:0007669"/>
    <property type="project" value="UniProtKB-KW"/>
</dbReference>
<evidence type="ECO:0000256" key="5">
    <source>
        <dbReference type="ARBA" id="ARBA00022723"/>
    </source>
</evidence>
<comment type="similarity">
    <text evidence="2">Belongs to the FrmR/RcnR family.</text>
</comment>
<keyword evidence="8" id="KW-0238">DNA-binding</keyword>
<dbReference type="AlphaFoldDB" id="A0A2R4VZ27"/>
<dbReference type="Proteomes" id="UP000244792">
    <property type="component" value="Chromosome"/>
</dbReference>
<keyword evidence="4" id="KW-0963">Cytoplasm</keyword>
<keyword evidence="5" id="KW-0479">Metal-binding</keyword>
<evidence type="ECO:0000256" key="2">
    <source>
        <dbReference type="ARBA" id="ARBA00005260"/>
    </source>
</evidence>
<dbReference type="KEGG" id="taci:TDSAC_0411"/>
<dbReference type="InterPro" id="IPR038390">
    <property type="entry name" value="Metal_Tscrpt_repr_sf"/>
</dbReference>
<dbReference type="OrthoDB" id="9811244at2"/>
<keyword evidence="9" id="KW-1185">Reference proteome</keyword>
<dbReference type="Pfam" id="PF02583">
    <property type="entry name" value="Trns_repr_metal"/>
    <property type="match status" value="1"/>
</dbReference>
<dbReference type="PANTHER" id="PTHR33677:SF4">
    <property type="entry name" value="COPPER-SENSING TRANSCRIPTIONAL REPRESSOR CSOR"/>
    <property type="match status" value="1"/>
</dbReference>
<gene>
    <name evidence="8" type="ORF">TDSAC_0411</name>
</gene>
<comment type="subunit">
    <text evidence="3">Homodimer.</text>
</comment>
<dbReference type="RefSeq" id="WP_108308568.1">
    <property type="nucleotide sequence ID" value="NZ_CP020921.1"/>
</dbReference>
<name>A0A2R4VZ27_THEAF</name>